<feature type="domain" description="Pyridoxamine 5'-phosphate oxidase N-terminal" evidence="1">
    <location>
        <begin position="38"/>
        <end position="156"/>
    </location>
</feature>
<dbReference type="HOGENOM" id="CLU_085054_1_0_11"/>
<dbReference type="eggNOG" id="COG3576">
    <property type="taxonomic scope" value="Bacteria"/>
</dbReference>
<dbReference type="EMBL" id="CP009110">
    <property type="protein sequence ID" value="AIJ22070.1"/>
    <property type="molecule type" value="Genomic_DNA"/>
</dbReference>
<evidence type="ECO:0000313" key="2">
    <source>
        <dbReference type="EMBL" id="AIJ22070.1"/>
    </source>
</evidence>
<sequence length="199" mass="21556">MTAWRPEDAEVVTSEAELREVISPPAPVIAAKGLAGIDELSRKFIDAATLYFVATTAPDGSLDLSPRGDPAGSVLVFDDNRALAFADRPGNRRLDTMRNLLRHPRVGMLFVVPGKEDVLRVNGRATIVRSAPFFGELAEGGVKPALAVVVEVEELFVHCANAFRRSGVWDPATWPDQADLPTGGQLLKNQLETAKLKGW</sequence>
<dbReference type="SUPFAM" id="SSF50475">
    <property type="entry name" value="FMN-binding split barrel"/>
    <property type="match status" value="1"/>
</dbReference>
<dbReference type="OrthoDB" id="9790331at2"/>
<reference evidence="2 3" key="1">
    <citation type="submission" date="2014-07" db="EMBL/GenBank/DDBJ databases">
        <title>Whole Genome Sequence of the Amycolatopsis methanolica 239.</title>
        <authorList>
            <person name="Tang B."/>
        </authorList>
    </citation>
    <scope>NUCLEOTIDE SEQUENCE [LARGE SCALE GENOMIC DNA]</scope>
    <source>
        <strain evidence="2 3">239</strain>
    </source>
</reference>
<dbReference type="InterPro" id="IPR012349">
    <property type="entry name" value="Split_barrel_FMN-bd"/>
</dbReference>
<dbReference type="PANTHER" id="PTHR42815:SF2">
    <property type="entry name" value="FAD-BINDING, PUTATIVE (AFU_ORTHOLOGUE AFUA_6G07600)-RELATED"/>
    <property type="match status" value="1"/>
</dbReference>
<dbReference type="STRING" id="1068978.AMETH_1978"/>
<dbReference type="Proteomes" id="UP000062973">
    <property type="component" value="Chromosome"/>
</dbReference>
<dbReference type="InterPro" id="IPR024029">
    <property type="entry name" value="Pyridox_Oxase_FMN-dep"/>
</dbReference>
<organism evidence="2 3">
    <name type="scientific">Amycolatopsis methanolica 239</name>
    <dbReference type="NCBI Taxonomy" id="1068978"/>
    <lineage>
        <taxon>Bacteria</taxon>
        <taxon>Bacillati</taxon>
        <taxon>Actinomycetota</taxon>
        <taxon>Actinomycetes</taxon>
        <taxon>Pseudonocardiales</taxon>
        <taxon>Pseudonocardiaceae</taxon>
        <taxon>Amycolatopsis</taxon>
        <taxon>Amycolatopsis methanolica group</taxon>
    </lineage>
</organism>
<evidence type="ECO:0000259" key="1">
    <source>
        <dbReference type="Pfam" id="PF01243"/>
    </source>
</evidence>
<dbReference type="RefSeq" id="WP_017981284.1">
    <property type="nucleotide sequence ID" value="NZ_AQUL01000001.1"/>
</dbReference>
<gene>
    <name evidence="2" type="ORF">AMETH_1978</name>
</gene>
<dbReference type="PANTHER" id="PTHR42815">
    <property type="entry name" value="FAD-BINDING, PUTATIVE (AFU_ORTHOLOGUE AFUA_6G07600)-RELATED"/>
    <property type="match status" value="1"/>
</dbReference>
<dbReference type="Pfam" id="PF01243">
    <property type="entry name" value="PNPOx_N"/>
    <property type="match status" value="1"/>
</dbReference>
<dbReference type="KEGG" id="amq:AMETH_1978"/>
<accession>A0A076MTK2</accession>
<dbReference type="PATRIC" id="fig|1068978.7.peg.2098"/>
<dbReference type="NCBIfam" id="TIGR04025">
    <property type="entry name" value="PPOX_FMN_DR2398"/>
    <property type="match status" value="1"/>
</dbReference>
<proteinExistence type="predicted"/>
<evidence type="ECO:0000313" key="3">
    <source>
        <dbReference type="Proteomes" id="UP000062973"/>
    </source>
</evidence>
<dbReference type="InterPro" id="IPR011576">
    <property type="entry name" value="Pyridox_Oxase_N"/>
</dbReference>
<keyword evidence="3" id="KW-1185">Reference proteome</keyword>
<dbReference type="AlphaFoldDB" id="A0A076MTK2"/>
<protein>
    <submittedName>
        <fullName evidence="2">Pyridoxamine 5'-phosphate oxidase-related FMN-binding protein</fullName>
    </submittedName>
</protein>
<name>A0A076MTK2_AMYME</name>
<dbReference type="Gene3D" id="2.30.110.10">
    <property type="entry name" value="Electron Transport, Fmn-binding Protein, Chain A"/>
    <property type="match status" value="1"/>
</dbReference>